<dbReference type="EMBL" id="JAEKPD010000013">
    <property type="protein sequence ID" value="MBJ3763685.1"/>
    <property type="molecule type" value="Genomic_DNA"/>
</dbReference>
<feature type="region of interest" description="Disordered" evidence="1">
    <location>
        <begin position="13"/>
        <end position="34"/>
    </location>
</feature>
<comment type="caution">
    <text evidence="2">The sequence shown here is derived from an EMBL/GenBank/DDBJ whole genome shotgun (WGS) entry which is preliminary data.</text>
</comment>
<proteinExistence type="predicted"/>
<dbReference type="RefSeq" id="WP_198916859.1">
    <property type="nucleotide sequence ID" value="NZ_JAEKPD010000013.1"/>
</dbReference>
<protein>
    <submittedName>
        <fullName evidence="2">Uncharacterized protein</fullName>
    </submittedName>
</protein>
<dbReference type="Proteomes" id="UP000642488">
    <property type="component" value="Unassembled WGS sequence"/>
</dbReference>
<organism evidence="2 3">
    <name type="scientific">Palleronia pontilimi</name>
    <dbReference type="NCBI Taxonomy" id="1964209"/>
    <lineage>
        <taxon>Bacteria</taxon>
        <taxon>Pseudomonadati</taxon>
        <taxon>Pseudomonadota</taxon>
        <taxon>Alphaproteobacteria</taxon>
        <taxon>Rhodobacterales</taxon>
        <taxon>Roseobacteraceae</taxon>
        <taxon>Palleronia</taxon>
    </lineage>
</organism>
<gene>
    <name evidence="2" type="ORF">ILP92_13085</name>
</gene>
<reference evidence="2" key="1">
    <citation type="submission" date="2020-12" db="EMBL/GenBank/DDBJ databases">
        <title>Bacterial taxonomy.</title>
        <authorList>
            <person name="Pan X."/>
        </authorList>
    </citation>
    <scope>NUCLEOTIDE SEQUENCE</scope>
    <source>
        <strain evidence="2">KCTC 52957</strain>
    </source>
</reference>
<keyword evidence="3" id="KW-1185">Reference proteome</keyword>
<sequence>MFQTSAELRRAMRRRAVDRPCPGRGPTDRAGPRDGPLPVVLAGALHVAPSIGCRPAVTLYCLDFEPPYHVAAPPRVDLPAMAQQLAGLDLRVLWLTRAACEDLLARFAEFRGLIFRATSAHLVALRGAATPALQWKGPLQ</sequence>
<accession>A0A934IJG9</accession>
<evidence type="ECO:0000313" key="3">
    <source>
        <dbReference type="Proteomes" id="UP000642488"/>
    </source>
</evidence>
<evidence type="ECO:0000313" key="2">
    <source>
        <dbReference type="EMBL" id="MBJ3763685.1"/>
    </source>
</evidence>
<evidence type="ECO:0000256" key="1">
    <source>
        <dbReference type="SAM" id="MobiDB-lite"/>
    </source>
</evidence>
<dbReference type="AlphaFoldDB" id="A0A934IJG9"/>
<name>A0A934IJG9_9RHOB</name>